<reference evidence="2" key="1">
    <citation type="journal article" date="2019" name="BMC Genomics">
        <title>A new reference genome for Sorghum bicolor reveals high levels of sequence similarity between sweet and grain genotypes: implications for the genetics of sugar metabolism.</title>
        <authorList>
            <person name="Cooper E.A."/>
            <person name="Brenton Z.W."/>
            <person name="Flinn B.S."/>
            <person name="Jenkins J."/>
            <person name="Shu S."/>
            <person name="Flowers D."/>
            <person name="Luo F."/>
            <person name="Wang Y."/>
            <person name="Xia P."/>
            <person name="Barry K."/>
            <person name="Daum C."/>
            <person name="Lipzen A."/>
            <person name="Yoshinaga Y."/>
            <person name="Schmutz J."/>
            <person name="Saski C."/>
            <person name="Vermerris W."/>
            <person name="Kresovich S."/>
        </authorList>
    </citation>
    <scope>NUCLEOTIDE SEQUENCE</scope>
</reference>
<dbReference type="Proteomes" id="UP000807115">
    <property type="component" value="Chromosome 1"/>
</dbReference>
<dbReference type="AlphaFoldDB" id="A0A921UX48"/>
<comment type="caution">
    <text evidence="2">The sequence shown here is derived from an EMBL/GenBank/DDBJ whole genome shotgun (WGS) entry which is preliminary data.</text>
</comment>
<protein>
    <submittedName>
        <fullName evidence="2">Uncharacterized protein</fullName>
    </submittedName>
</protein>
<feature type="region of interest" description="Disordered" evidence="1">
    <location>
        <begin position="20"/>
        <end position="109"/>
    </location>
</feature>
<reference evidence="2" key="2">
    <citation type="submission" date="2020-10" db="EMBL/GenBank/DDBJ databases">
        <authorList>
            <person name="Cooper E.A."/>
            <person name="Brenton Z.W."/>
            <person name="Flinn B.S."/>
            <person name="Jenkins J."/>
            <person name="Shu S."/>
            <person name="Flowers D."/>
            <person name="Luo F."/>
            <person name="Wang Y."/>
            <person name="Xia P."/>
            <person name="Barry K."/>
            <person name="Daum C."/>
            <person name="Lipzen A."/>
            <person name="Yoshinaga Y."/>
            <person name="Schmutz J."/>
            <person name="Saski C."/>
            <person name="Vermerris W."/>
            <person name="Kresovich S."/>
        </authorList>
    </citation>
    <scope>NUCLEOTIDE SEQUENCE</scope>
</reference>
<feature type="compositionally biased region" description="Pro residues" evidence="1">
    <location>
        <begin position="60"/>
        <end position="76"/>
    </location>
</feature>
<organism evidence="2 3">
    <name type="scientific">Sorghum bicolor</name>
    <name type="common">Sorghum</name>
    <name type="synonym">Sorghum vulgare</name>
    <dbReference type="NCBI Taxonomy" id="4558"/>
    <lineage>
        <taxon>Eukaryota</taxon>
        <taxon>Viridiplantae</taxon>
        <taxon>Streptophyta</taxon>
        <taxon>Embryophyta</taxon>
        <taxon>Tracheophyta</taxon>
        <taxon>Spermatophyta</taxon>
        <taxon>Magnoliopsida</taxon>
        <taxon>Liliopsida</taxon>
        <taxon>Poales</taxon>
        <taxon>Poaceae</taxon>
        <taxon>PACMAD clade</taxon>
        <taxon>Panicoideae</taxon>
        <taxon>Andropogonodae</taxon>
        <taxon>Andropogoneae</taxon>
        <taxon>Sorghinae</taxon>
        <taxon>Sorghum</taxon>
    </lineage>
</organism>
<evidence type="ECO:0000256" key="1">
    <source>
        <dbReference type="SAM" id="MobiDB-lite"/>
    </source>
</evidence>
<evidence type="ECO:0000313" key="3">
    <source>
        <dbReference type="Proteomes" id="UP000807115"/>
    </source>
</evidence>
<accession>A0A921UX48</accession>
<proteinExistence type="predicted"/>
<evidence type="ECO:0000313" key="2">
    <source>
        <dbReference type="EMBL" id="KAG0548184.1"/>
    </source>
</evidence>
<dbReference type="EMBL" id="CM027680">
    <property type="protein sequence ID" value="KAG0548184.1"/>
    <property type="molecule type" value="Genomic_DNA"/>
</dbReference>
<sequence length="178" mass="19544">MFHEYATRFDVTGNLEGELNKAQLGNSKDMKAKSSDWNMTKPHLPPSVLAMSDAVVVPLSPEPPPSPGQPPPPSQPHRPHATKSRSFTRVSDHRQPAMTTISPPCEDRRCQAPSSDAGFSHAQFLPHCDPRSPVCPPCFRVCFLGPRLSNYCKPVGSLRKSVSQFFVLAPTSIWGNTL</sequence>
<gene>
    <name evidence="2" type="ORF">BDA96_01G144800</name>
</gene>
<name>A0A921UX48_SORBI</name>